<evidence type="ECO:0000313" key="1">
    <source>
        <dbReference type="EMBL" id="KRH60625.1"/>
    </source>
</evidence>
<reference evidence="1 2" key="1">
    <citation type="journal article" date="2010" name="Nature">
        <title>Genome sequence of the palaeopolyploid soybean.</title>
        <authorList>
            <person name="Schmutz J."/>
            <person name="Cannon S.B."/>
            <person name="Schlueter J."/>
            <person name="Ma J."/>
            <person name="Mitros T."/>
            <person name="Nelson W."/>
            <person name="Hyten D.L."/>
            <person name="Song Q."/>
            <person name="Thelen J.J."/>
            <person name="Cheng J."/>
            <person name="Xu D."/>
            <person name="Hellsten U."/>
            <person name="May G.D."/>
            <person name="Yu Y."/>
            <person name="Sakurai T."/>
            <person name="Umezawa T."/>
            <person name="Bhattacharyya M.K."/>
            <person name="Sandhu D."/>
            <person name="Valliyodan B."/>
            <person name="Lindquist E."/>
            <person name="Peto M."/>
            <person name="Grant D."/>
            <person name="Shu S."/>
            <person name="Goodstein D."/>
            <person name="Barry K."/>
            <person name="Futrell-Griggs M."/>
            <person name="Abernathy B."/>
            <person name="Du J."/>
            <person name="Tian Z."/>
            <person name="Zhu L."/>
            <person name="Gill N."/>
            <person name="Joshi T."/>
            <person name="Libault M."/>
            <person name="Sethuraman A."/>
            <person name="Zhang X.-C."/>
            <person name="Shinozaki K."/>
            <person name="Nguyen H.T."/>
            <person name="Wing R.A."/>
            <person name="Cregan P."/>
            <person name="Specht J."/>
            <person name="Grimwood J."/>
            <person name="Rokhsar D."/>
            <person name="Stacey G."/>
            <person name="Shoemaker R.C."/>
            <person name="Jackson S.A."/>
        </authorList>
    </citation>
    <scope>NUCLEOTIDE SEQUENCE [LARGE SCALE GENOMIC DNA]</scope>
    <source>
        <strain evidence="2">cv. Williams 82</strain>
        <tissue evidence="1">Callus</tissue>
    </source>
</reference>
<sequence>MLSLHTLYFCTSVFFPARHIFPISLGNWNIWLHIPPVFHFQKCYSPDIGWQLLFLYKAIFKSAYKSFLMIINFSFIQSPLISKFPSGFFQGTIISDRQTRPKSTAEKSSSKVNCL</sequence>
<reference evidence="2" key="2">
    <citation type="submission" date="2018-02" db="UniProtKB">
        <authorList>
            <consortium name="EnsemblPlants"/>
        </authorList>
    </citation>
    <scope>IDENTIFICATION</scope>
    <source>
        <strain evidence="2">Williams 82</strain>
    </source>
</reference>
<gene>
    <name evidence="1" type="ORF">GLYMA_04G000800</name>
</gene>
<dbReference type="EnsemblPlants" id="KRH60625">
    <property type="protein sequence ID" value="KRH60625"/>
    <property type="gene ID" value="GLYMA_04G000800"/>
</dbReference>
<organism evidence="2">
    <name type="scientific">Glycine max</name>
    <name type="common">Soybean</name>
    <name type="synonym">Glycine hispida</name>
    <dbReference type="NCBI Taxonomy" id="3847"/>
    <lineage>
        <taxon>Eukaryota</taxon>
        <taxon>Viridiplantae</taxon>
        <taxon>Streptophyta</taxon>
        <taxon>Embryophyta</taxon>
        <taxon>Tracheophyta</taxon>
        <taxon>Spermatophyta</taxon>
        <taxon>Magnoliopsida</taxon>
        <taxon>eudicotyledons</taxon>
        <taxon>Gunneridae</taxon>
        <taxon>Pentapetalae</taxon>
        <taxon>rosids</taxon>
        <taxon>fabids</taxon>
        <taxon>Fabales</taxon>
        <taxon>Fabaceae</taxon>
        <taxon>Papilionoideae</taxon>
        <taxon>50 kb inversion clade</taxon>
        <taxon>NPAAA clade</taxon>
        <taxon>indigoferoid/millettioid clade</taxon>
        <taxon>Phaseoleae</taxon>
        <taxon>Glycine</taxon>
        <taxon>Glycine subgen. Soja</taxon>
    </lineage>
</organism>
<name>K7KHB7_SOYBN</name>
<accession>K7KHB7</accession>
<protein>
    <submittedName>
        <fullName evidence="1 2">Uncharacterized protein</fullName>
    </submittedName>
</protein>
<dbReference type="EMBL" id="CM000837">
    <property type="protein sequence ID" value="KRH60625.1"/>
    <property type="molecule type" value="Genomic_DNA"/>
</dbReference>
<dbReference type="Proteomes" id="UP000008827">
    <property type="component" value="Chromosome 4"/>
</dbReference>
<dbReference type="InParanoid" id="K7KHB7"/>
<reference evidence="1" key="3">
    <citation type="submission" date="2018-07" db="EMBL/GenBank/DDBJ databases">
        <title>WGS assembly of Glycine max.</title>
        <authorList>
            <person name="Schmutz J."/>
            <person name="Cannon S."/>
            <person name="Schlueter J."/>
            <person name="Ma J."/>
            <person name="Mitros T."/>
            <person name="Nelson W."/>
            <person name="Hyten D."/>
            <person name="Song Q."/>
            <person name="Thelen J."/>
            <person name="Cheng J."/>
            <person name="Xu D."/>
            <person name="Hellsten U."/>
            <person name="May G."/>
            <person name="Yu Y."/>
            <person name="Sakurai T."/>
            <person name="Umezawa T."/>
            <person name="Bhattacharyya M."/>
            <person name="Sandhu D."/>
            <person name="Valliyodan B."/>
            <person name="Lindquist E."/>
            <person name="Peto M."/>
            <person name="Grant D."/>
            <person name="Shu S."/>
            <person name="Goodstein D."/>
            <person name="Barry K."/>
            <person name="Futrell-Griggs M."/>
            <person name="Abernathy B."/>
            <person name="Du J."/>
            <person name="Tian Z."/>
            <person name="Zhu L."/>
            <person name="Gill N."/>
            <person name="Joshi T."/>
            <person name="Libault M."/>
            <person name="Sethuraman A."/>
            <person name="Zhang X."/>
            <person name="Shinozaki K."/>
            <person name="Nguyen H."/>
            <person name="Wing R."/>
            <person name="Cregan P."/>
            <person name="Specht J."/>
            <person name="Grimwood J."/>
            <person name="Rokhsar D."/>
            <person name="Stacey G."/>
            <person name="Shoemaker R."/>
            <person name="Jackson S."/>
        </authorList>
    </citation>
    <scope>NUCLEOTIDE SEQUENCE</scope>
    <source>
        <tissue evidence="1">Callus</tissue>
    </source>
</reference>
<dbReference type="PaxDb" id="3847-GLYMA04G00225.1"/>
<proteinExistence type="predicted"/>
<dbReference type="HOGENOM" id="CLU_2113342_0_0_1"/>
<keyword evidence="3" id="KW-1185">Reference proteome</keyword>
<evidence type="ECO:0000313" key="3">
    <source>
        <dbReference type="Proteomes" id="UP000008827"/>
    </source>
</evidence>
<dbReference type="AlphaFoldDB" id="K7KHB7"/>
<evidence type="ECO:0000313" key="2">
    <source>
        <dbReference type="EnsemblPlants" id="KRH60625"/>
    </source>
</evidence>
<dbReference type="Gramene" id="KRH60625">
    <property type="protein sequence ID" value="KRH60625"/>
    <property type="gene ID" value="GLYMA_04G000800"/>
</dbReference>